<protein>
    <recommendedName>
        <fullName evidence="2">Zinc finger Ogr/Delta-type domain-containing protein</fullName>
    </recommendedName>
</protein>
<evidence type="ECO:0000313" key="3">
    <source>
        <dbReference type="EMBL" id="EOR05024.1"/>
    </source>
</evidence>
<dbReference type="eggNOG" id="ENOG5033AEK">
    <property type="taxonomic scope" value="Bacteria"/>
</dbReference>
<keyword evidence="1" id="KW-0812">Transmembrane</keyword>
<name>R9ARY5_9GAMM</name>
<evidence type="ECO:0000313" key="4">
    <source>
        <dbReference type="Proteomes" id="UP000016201"/>
    </source>
</evidence>
<dbReference type="PATRIC" id="fig|1120927.3.peg.3023"/>
<evidence type="ECO:0000259" key="2">
    <source>
        <dbReference type="Pfam" id="PF04606"/>
    </source>
</evidence>
<sequence>MSKTGEILLKFNKKNKYLFFYFRMVKNIFLITGVNMSAISYNTINKNNSRPKMVCPHCKTSILKIRTSEQKHALLKEIRLQCPNLTCSFSCVGNIELIYTLSPSATPDPSIQLPTIQQLKERKAANDEFIKDNDNV</sequence>
<dbReference type="EMBL" id="AQFM01000042">
    <property type="protein sequence ID" value="EOR05024.1"/>
    <property type="molecule type" value="Genomic_DNA"/>
</dbReference>
<gene>
    <name evidence="3" type="ORF">I593_03108</name>
</gene>
<proteinExistence type="predicted"/>
<reference evidence="3 4" key="1">
    <citation type="submission" date="2013-03" db="EMBL/GenBank/DDBJ databases">
        <title>The Genome Sequence of Acinetobacter tandoii CIP 107469.</title>
        <authorList>
            <consortium name="The Broad Institute Genome Sequencing Platform"/>
            <consortium name="The Broad Institute Genome Sequencing Center for Infectious Disease"/>
            <person name="Cerqueira G."/>
            <person name="Feldgarden M."/>
            <person name="Courvalin P."/>
            <person name="Perichon B."/>
            <person name="Grillot-Courvalin C."/>
            <person name="Clermont D."/>
            <person name="Rocha E."/>
            <person name="Yoon E.-J."/>
            <person name="Nemec A."/>
            <person name="Walker B."/>
            <person name="Young S.K."/>
            <person name="Zeng Q."/>
            <person name="Gargeya S."/>
            <person name="Fitzgerald M."/>
            <person name="Haas B."/>
            <person name="Abouelleil A."/>
            <person name="Alvarado L."/>
            <person name="Arachchi H.M."/>
            <person name="Berlin A.M."/>
            <person name="Chapman S.B."/>
            <person name="Dewar J."/>
            <person name="Goldberg J."/>
            <person name="Griggs A."/>
            <person name="Gujja S."/>
            <person name="Hansen M."/>
            <person name="Howarth C."/>
            <person name="Imamovic A."/>
            <person name="Larimer J."/>
            <person name="McCowan C."/>
            <person name="Murphy C."/>
            <person name="Neiman D."/>
            <person name="Pearson M."/>
            <person name="Priest M."/>
            <person name="Roberts A."/>
            <person name="Saif S."/>
            <person name="Shea T."/>
            <person name="Sisk P."/>
            <person name="Sykes S."/>
            <person name="Wortman J."/>
            <person name="Nusbaum C."/>
            <person name="Birren B."/>
        </authorList>
    </citation>
    <scope>NUCLEOTIDE SEQUENCE [LARGE SCALE GENOMIC DNA]</scope>
    <source>
        <strain evidence="3 4">CIP 107469</strain>
    </source>
</reference>
<keyword evidence="1" id="KW-1133">Transmembrane helix</keyword>
<evidence type="ECO:0000256" key="1">
    <source>
        <dbReference type="SAM" id="Phobius"/>
    </source>
</evidence>
<dbReference type="Proteomes" id="UP000016201">
    <property type="component" value="Unassembled WGS sequence"/>
</dbReference>
<keyword evidence="1" id="KW-0472">Membrane</keyword>
<accession>R9ARY5</accession>
<feature type="transmembrane region" description="Helical" evidence="1">
    <location>
        <begin position="20"/>
        <end position="44"/>
    </location>
</feature>
<dbReference type="InterPro" id="IPR007684">
    <property type="entry name" value="Znf_Ogr/Delta"/>
</dbReference>
<dbReference type="AlphaFoldDB" id="R9ARY5"/>
<dbReference type="Pfam" id="PF04606">
    <property type="entry name" value="Ogr_Delta"/>
    <property type="match status" value="1"/>
</dbReference>
<feature type="domain" description="Zinc finger Ogr/Delta-type" evidence="2">
    <location>
        <begin position="55"/>
        <end position="94"/>
    </location>
</feature>
<keyword evidence="4" id="KW-1185">Reference proteome</keyword>
<organism evidence="3 4">
    <name type="scientific">Acinetobacter tandoii DSM 14970 = CIP 107469</name>
    <dbReference type="NCBI Taxonomy" id="1120927"/>
    <lineage>
        <taxon>Bacteria</taxon>
        <taxon>Pseudomonadati</taxon>
        <taxon>Pseudomonadota</taxon>
        <taxon>Gammaproteobacteria</taxon>
        <taxon>Moraxellales</taxon>
        <taxon>Moraxellaceae</taxon>
        <taxon>Acinetobacter</taxon>
    </lineage>
</organism>
<comment type="caution">
    <text evidence="3">The sequence shown here is derived from an EMBL/GenBank/DDBJ whole genome shotgun (WGS) entry which is preliminary data.</text>
</comment>